<feature type="signal peptide" evidence="1">
    <location>
        <begin position="1"/>
        <end position="15"/>
    </location>
</feature>
<gene>
    <name evidence="2" type="ORF">DIATSA_LOCUS12847</name>
</gene>
<dbReference type="Proteomes" id="UP001153714">
    <property type="component" value="Chromosome 8"/>
</dbReference>
<evidence type="ECO:0000313" key="2">
    <source>
        <dbReference type="EMBL" id="CAG9795598.1"/>
    </source>
</evidence>
<dbReference type="AlphaFoldDB" id="A0A9N9WJU4"/>
<evidence type="ECO:0000256" key="1">
    <source>
        <dbReference type="SAM" id="SignalP"/>
    </source>
</evidence>
<reference evidence="2" key="1">
    <citation type="submission" date="2021-12" db="EMBL/GenBank/DDBJ databases">
        <authorList>
            <person name="King R."/>
        </authorList>
    </citation>
    <scope>NUCLEOTIDE SEQUENCE</scope>
</reference>
<reference evidence="2" key="2">
    <citation type="submission" date="2022-10" db="EMBL/GenBank/DDBJ databases">
        <authorList>
            <consortium name="ENA_rothamsted_submissions"/>
            <consortium name="culmorum"/>
            <person name="King R."/>
        </authorList>
    </citation>
    <scope>NUCLEOTIDE SEQUENCE</scope>
</reference>
<protein>
    <submittedName>
        <fullName evidence="2">Uncharacterized protein</fullName>
    </submittedName>
</protein>
<name>A0A9N9WJU4_9NEOP</name>
<dbReference type="OrthoDB" id="7468475at2759"/>
<feature type="chain" id="PRO_5040335000" evidence="1">
    <location>
        <begin position="16"/>
        <end position="272"/>
    </location>
</feature>
<dbReference type="EMBL" id="OU893339">
    <property type="protein sequence ID" value="CAG9795598.1"/>
    <property type="molecule type" value="Genomic_DNA"/>
</dbReference>
<organism evidence="2 3">
    <name type="scientific">Diatraea saccharalis</name>
    <name type="common">sugarcane borer</name>
    <dbReference type="NCBI Taxonomy" id="40085"/>
    <lineage>
        <taxon>Eukaryota</taxon>
        <taxon>Metazoa</taxon>
        <taxon>Ecdysozoa</taxon>
        <taxon>Arthropoda</taxon>
        <taxon>Hexapoda</taxon>
        <taxon>Insecta</taxon>
        <taxon>Pterygota</taxon>
        <taxon>Neoptera</taxon>
        <taxon>Endopterygota</taxon>
        <taxon>Lepidoptera</taxon>
        <taxon>Glossata</taxon>
        <taxon>Ditrysia</taxon>
        <taxon>Pyraloidea</taxon>
        <taxon>Crambidae</taxon>
        <taxon>Crambinae</taxon>
        <taxon>Diatraea</taxon>
    </lineage>
</organism>
<proteinExistence type="predicted"/>
<sequence length="272" mass="29498">MKVLLTLAFVAIATAIPMPEPIRLQDAQQPIGISTLPLFIPAELAEAFNKDLELNPPINSMIEPIVLIEAPQPEVYDDVVVVLEETNPAEETVPTAVKFVDSPVAEEVAPSAEDSPVAEEVAPTAVRFVDSPVEEVAPTAVRFVDSPVEEEVAPIRFVDSPVEEEISPSGFEYAKVSYEDIEPTAVRFVDNPVEESDAAVELAESAIGEIAPTPVRFVDAPIEEKAVPSPIKIANIADIVKDSVVVLSEDDALESYDGPQYPHFKYDNDLLR</sequence>
<keyword evidence="1" id="KW-0732">Signal</keyword>
<keyword evidence="3" id="KW-1185">Reference proteome</keyword>
<accession>A0A9N9WJU4</accession>
<evidence type="ECO:0000313" key="3">
    <source>
        <dbReference type="Proteomes" id="UP001153714"/>
    </source>
</evidence>